<feature type="region of interest" description="Disordered" evidence="8">
    <location>
        <begin position="1"/>
        <end position="22"/>
    </location>
</feature>
<dbReference type="Gene3D" id="3.40.50.300">
    <property type="entry name" value="P-loop containing nucleotide triphosphate hydrolases"/>
    <property type="match status" value="1"/>
</dbReference>
<evidence type="ECO:0000313" key="10">
    <source>
        <dbReference type="EMBL" id="MEQ3363752.1"/>
    </source>
</evidence>
<keyword evidence="3" id="KW-0813">Transport</keyword>
<dbReference type="InterPro" id="IPR050086">
    <property type="entry name" value="MetN_ABC_transporter-like"/>
</dbReference>
<evidence type="ECO:0000256" key="4">
    <source>
        <dbReference type="ARBA" id="ARBA00022475"/>
    </source>
</evidence>
<keyword evidence="11" id="KW-1185">Reference proteome</keyword>
<keyword evidence="4" id="KW-1003">Cell membrane</keyword>
<evidence type="ECO:0000313" key="11">
    <source>
        <dbReference type="Proteomes" id="UP001487305"/>
    </source>
</evidence>
<keyword evidence="6 10" id="KW-0067">ATP-binding</keyword>
<dbReference type="PANTHER" id="PTHR43166:SF9">
    <property type="entry name" value="GLUTAMATE_ASPARTATE IMPORT ATP-BINDING PROTEIN GLTL"/>
    <property type="match status" value="1"/>
</dbReference>
<dbReference type="SMART" id="SM00382">
    <property type="entry name" value="AAA"/>
    <property type="match status" value="1"/>
</dbReference>
<proteinExistence type="inferred from homology"/>
<dbReference type="GO" id="GO:0005524">
    <property type="term" value="F:ATP binding"/>
    <property type="evidence" value="ECO:0007669"/>
    <property type="project" value="UniProtKB-KW"/>
</dbReference>
<comment type="caution">
    <text evidence="10">The sequence shown here is derived from an EMBL/GenBank/DDBJ whole genome shotgun (WGS) entry which is preliminary data.</text>
</comment>
<reference evidence="10 11" key="1">
    <citation type="submission" date="2024-04" db="EMBL/GenBank/DDBJ databases">
        <title>Human intestinal bacterial collection.</title>
        <authorList>
            <person name="Pauvert C."/>
            <person name="Hitch T.C.A."/>
            <person name="Clavel T."/>
        </authorList>
    </citation>
    <scope>NUCLEOTIDE SEQUENCE [LARGE SCALE GENOMIC DNA]</scope>
    <source>
        <strain evidence="10 11">CLA-KB-H42</strain>
    </source>
</reference>
<dbReference type="InterPro" id="IPR027417">
    <property type="entry name" value="P-loop_NTPase"/>
</dbReference>
<evidence type="ECO:0000259" key="9">
    <source>
        <dbReference type="PROSITE" id="PS50893"/>
    </source>
</evidence>
<protein>
    <submittedName>
        <fullName evidence="10">ATP-binding cassette domain-containing protein</fullName>
    </submittedName>
</protein>
<dbReference type="InterPro" id="IPR003593">
    <property type="entry name" value="AAA+_ATPase"/>
</dbReference>
<dbReference type="PROSITE" id="PS50893">
    <property type="entry name" value="ABC_TRANSPORTER_2"/>
    <property type="match status" value="1"/>
</dbReference>
<accession>A0ABV1JI41</accession>
<dbReference type="EMBL" id="JBBNOP010000011">
    <property type="protein sequence ID" value="MEQ3363752.1"/>
    <property type="molecule type" value="Genomic_DNA"/>
</dbReference>
<sequence>MSAVECRPAQAAGVSRGEETAAENEFGQMSIDEQADQMPLLKISGLSKSFTIHAVDRHIKGCSNVDLDIMPGEFVGITGKSGSGKSTILRCIYRTNLPEAGAILYDSAAFGRIDLARATQRQMIYLRTHEIGYVSQFLSVLPRRSAYDIVMQSAIETYGCNAQEKCHRETKAMLRHFDLTEDLWDVYPRTFSGGEKLRLNIAAAMIKQPRLLLLDEPTASLDNASKIKVRELIERLKGQGTTMLGIFHDLEFMEGLCDREFNMQEGMMV</sequence>
<dbReference type="InterPro" id="IPR003439">
    <property type="entry name" value="ABC_transporter-like_ATP-bd"/>
</dbReference>
<dbReference type="PANTHER" id="PTHR43166">
    <property type="entry name" value="AMINO ACID IMPORT ATP-BINDING PROTEIN"/>
    <property type="match status" value="1"/>
</dbReference>
<evidence type="ECO:0000256" key="2">
    <source>
        <dbReference type="ARBA" id="ARBA00005417"/>
    </source>
</evidence>
<dbReference type="SUPFAM" id="SSF52540">
    <property type="entry name" value="P-loop containing nucleoside triphosphate hydrolases"/>
    <property type="match status" value="1"/>
</dbReference>
<dbReference type="Proteomes" id="UP001487305">
    <property type="component" value="Unassembled WGS sequence"/>
</dbReference>
<comment type="similarity">
    <text evidence="2">Belongs to the ABC transporter superfamily.</text>
</comment>
<keyword evidence="7" id="KW-0472">Membrane</keyword>
<name>A0ABV1JI41_9ACTN</name>
<gene>
    <name evidence="10" type="ORF">AAA083_12275</name>
</gene>
<dbReference type="RefSeq" id="WP_349227780.1">
    <property type="nucleotide sequence ID" value="NZ_JBBNOP010000011.1"/>
</dbReference>
<keyword evidence="5" id="KW-0547">Nucleotide-binding</keyword>
<evidence type="ECO:0000256" key="6">
    <source>
        <dbReference type="ARBA" id="ARBA00022840"/>
    </source>
</evidence>
<dbReference type="Pfam" id="PF00005">
    <property type="entry name" value="ABC_tran"/>
    <property type="match status" value="1"/>
</dbReference>
<comment type="subcellular location">
    <subcellularLocation>
        <location evidence="1">Cell membrane</location>
        <topology evidence="1">Peripheral membrane protein</topology>
    </subcellularLocation>
</comment>
<evidence type="ECO:0000256" key="1">
    <source>
        <dbReference type="ARBA" id="ARBA00004202"/>
    </source>
</evidence>
<organism evidence="10 11">
    <name type="scientific">Raoultibacter massiliensis</name>
    <dbReference type="NCBI Taxonomy" id="1852371"/>
    <lineage>
        <taxon>Bacteria</taxon>
        <taxon>Bacillati</taxon>
        <taxon>Actinomycetota</taxon>
        <taxon>Coriobacteriia</taxon>
        <taxon>Eggerthellales</taxon>
        <taxon>Eggerthellaceae</taxon>
        <taxon>Raoultibacter</taxon>
    </lineage>
</organism>
<feature type="domain" description="ABC transporter" evidence="9">
    <location>
        <begin position="41"/>
        <end position="269"/>
    </location>
</feature>
<evidence type="ECO:0000256" key="7">
    <source>
        <dbReference type="ARBA" id="ARBA00023136"/>
    </source>
</evidence>
<evidence type="ECO:0000256" key="8">
    <source>
        <dbReference type="SAM" id="MobiDB-lite"/>
    </source>
</evidence>
<evidence type="ECO:0000256" key="3">
    <source>
        <dbReference type="ARBA" id="ARBA00022448"/>
    </source>
</evidence>
<evidence type="ECO:0000256" key="5">
    <source>
        <dbReference type="ARBA" id="ARBA00022741"/>
    </source>
</evidence>